<protein>
    <submittedName>
        <fullName evidence="1">Uncharacterized protein</fullName>
    </submittedName>
</protein>
<name>A0A8H5BIX2_9AGAR</name>
<evidence type="ECO:0000313" key="2">
    <source>
        <dbReference type="Proteomes" id="UP000567179"/>
    </source>
</evidence>
<organism evidence="1 2">
    <name type="scientific">Psilocybe cf. subviscida</name>
    <dbReference type="NCBI Taxonomy" id="2480587"/>
    <lineage>
        <taxon>Eukaryota</taxon>
        <taxon>Fungi</taxon>
        <taxon>Dikarya</taxon>
        <taxon>Basidiomycota</taxon>
        <taxon>Agaricomycotina</taxon>
        <taxon>Agaricomycetes</taxon>
        <taxon>Agaricomycetidae</taxon>
        <taxon>Agaricales</taxon>
        <taxon>Agaricineae</taxon>
        <taxon>Strophariaceae</taxon>
        <taxon>Psilocybe</taxon>
    </lineage>
</organism>
<dbReference type="AlphaFoldDB" id="A0A8H5BIX2"/>
<evidence type="ECO:0000313" key="1">
    <source>
        <dbReference type="EMBL" id="KAF5324230.1"/>
    </source>
</evidence>
<gene>
    <name evidence="1" type="ORF">D9619_011270</name>
</gene>
<proteinExistence type="predicted"/>
<reference evidence="1 2" key="1">
    <citation type="journal article" date="2020" name="ISME J.">
        <title>Uncovering the hidden diversity of litter-decomposition mechanisms in mushroom-forming fungi.</title>
        <authorList>
            <person name="Floudas D."/>
            <person name="Bentzer J."/>
            <person name="Ahren D."/>
            <person name="Johansson T."/>
            <person name="Persson P."/>
            <person name="Tunlid A."/>
        </authorList>
    </citation>
    <scope>NUCLEOTIDE SEQUENCE [LARGE SCALE GENOMIC DNA]</scope>
    <source>
        <strain evidence="1 2">CBS 101986</strain>
    </source>
</reference>
<dbReference type="EMBL" id="JAACJJ010000016">
    <property type="protein sequence ID" value="KAF5324230.1"/>
    <property type="molecule type" value="Genomic_DNA"/>
</dbReference>
<dbReference type="Proteomes" id="UP000567179">
    <property type="component" value="Unassembled WGS sequence"/>
</dbReference>
<sequence>MTSDVVVAAATYVSLVSRAASPLHGAVLSRHREPLRNLCANLYPADLLNLGGDGILFEAKIVTTLLDIHSYPLLHFSHGNMNIASTSAGFLCTAISVADTFRDASAVFPTCVELAE</sequence>
<keyword evidence="2" id="KW-1185">Reference proteome</keyword>
<accession>A0A8H5BIX2</accession>
<comment type="caution">
    <text evidence="1">The sequence shown here is derived from an EMBL/GenBank/DDBJ whole genome shotgun (WGS) entry which is preliminary data.</text>
</comment>